<dbReference type="AlphaFoldDB" id="A0A915PC38"/>
<evidence type="ECO:0000256" key="7">
    <source>
        <dbReference type="ARBA" id="ARBA00023303"/>
    </source>
</evidence>
<evidence type="ECO:0000256" key="6">
    <source>
        <dbReference type="ARBA" id="ARBA00023136"/>
    </source>
</evidence>
<protein>
    <submittedName>
        <fullName evidence="11">Potassium channel domain-containing protein</fullName>
    </submittedName>
</protein>
<evidence type="ECO:0000256" key="2">
    <source>
        <dbReference type="ARBA" id="ARBA00022448"/>
    </source>
</evidence>
<feature type="transmembrane region" description="Helical" evidence="8">
    <location>
        <begin position="94"/>
        <end position="113"/>
    </location>
</feature>
<reference evidence="11" key="1">
    <citation type="submission" date="2022-11" db="UniProtKB">
        <authorList>
            <consortium name="WormBaseParasite"/>
        </authorList>
    </citation>
    <scope>IDENTIFICATION</scope>
</reference>
<sequence length="655" mass="76067">MKPAGRVLSDLLEKRHQSPFSLRVSQHSLSGSKSLSPKVSLRNSESLKSLHDNISDASAKYNERNSENKRKPFFSRFCSQVQHIYKKSFVHSTFPVFILIAYSFLGGLIFYLIEYPSERLMLDQKKAYFEQEKRFLQRIILSIEQVIRQIRFKYSSNRIELNKNIRIYKGLALNRIDKAIYWYVLNIYHLSDQASYKTKILKPIYPESMWFHHFSNNFGQMYALRNYTEQLSLRFWEISLEQNDNPLALRRKMNAALFRFETLTGLTHLFTPTWTFWNAMFLAVTTYTTIGYGNITAQSKLGRLAAMLYATIGIPLLLMILHKLGRKSVRVLERFWNWSLRLLVRILWLQSGKPLKQENQDDFCDGNVPLLLPVCDVTPTNSEDIFVIFGLILVGLALFSMCINFLQIKLEWLFEELLMTVLEEYNQKGILPTEGLNISTKIDLLAIWRMWKKRRHQQKIRRKDTTGSAILLRFKRDRRALFEHIHHILCMVNKGTQTEEDIVGAYINTGKICSDEVCWSEVSMLPVAEHRPLIVQAKTMKNIDNEMVTLSSQVIEPQKVNVITIAERSVASHNTSISSSEQSALMNGSRKCKLNKALKTASLMPQEVPAGYYMYTSPRASRVYTNELDRLLAEVKARIDDCRVLTDKYSNRTTL</sequence>
<dbReference type="GO" id="GO:0030322">
    <property type="term" value="P:stabilization of membrane potential"/>
    <property type="evidence" value="ECO:0007669"/>
    <property type="project" value="TreeGrafter"/>
</dbReference>
<evidence type="ECO:0000256" key="8">
    <source>
        <dbReference type="SAM" id="Phobius"/>
    </source>
</evidence>
<dbReference type="GO" id="GO:0015271">
    <property type="term" value="F:outward rectifier potassium channel activity"/>
    <property type="evidence" value="ECO:0007669"/>
    <property type="project" value="TreeGrafter"/>
</dbReference>
<organism evidence="10 11">
    <name type="scientific">Setaria digitata</name>
    <dbReference type="NCBI Taxonomy" id="48799"/>
    <lineage>
        <taxon>Eukaryota</taxon>
        <taxon>Metazoa</taxon>
        <taxon>Ecdysozoa</taxon>
        <taxon>Nematoda</taxon>
        <taxon>Chromadorea</taxon>
        <taxon>Rhabditida</taxon>
        <taxon>Spirurina</taxon>
        <taxon>Spiruromorpha</taxon>
        <taxon>Filarioidea</taxon>
        <taxon>Setariidae</taxon>
        <taxon>Setaria</taxon>
    </lineage>
</organism>
<feature type="domain" description="Potassium channel" evidence="9">
    <location>
        <begin position="271"/>
        <end position="326"/>
    </location>
</feature>
<evidence type="ECO:0000256" key="5">
    <source>
        <dbReference type="ARBA" id="ARBA00023065"/>
    </source>
</evidence>
<dbReference type="Gene3D" id="1.10.287.70">
    <property type="match status" value="1"/>
</dbReference>
<dbReference type="InterPro" id="IPR013099">
    <property type="entry name" value="K_chnl_dom"/>
</dbReference>
<evidence type="ECO:0000256" key="3">
    <source>
        <dbReference type="ARBA" id="ARBA00022692"/>
    </source>
</evidence>
<keyword evidence="5" id="KW-0406">Ion transport</keyword>
<dbReference type="PANTHER" id="PTHR11003:SF347">
    <property type="entry name" value="POTASSIUM CHANNEL DOMAIN-CONTAINING PROTEIN"/>
    <property type="match status" value="1"/>
</dbReference>
<feature type="transmembrane region" description="Helical" evidence="8">
    <location>
        <begin position="274"/>
        <end position="292"/>
    </location>
</feature>
<feature type="transmembrane region" description="Helical" evidence="8">
    <location>
        <begin position="304"/>
        <end position="322"/>
    </location>
</feature>
<keyword evidence="6 8" id="KW-0472">Membrane</keyword>
<feature type="transmembrane region" description="Helical" evidence="8">
    <location>
        <begin position="385"/>
        <end position="406"/>
    </location>
</feature>
<dbReference type="Proteomes" id="UP000887581">
    <property type="component" value="Unplaced"/>
</dbReference>
<dbReference type="GO" id="GO:0022841">
    <property type="term" value="F:potassium ion leak channel activity"/>
    <property type="evidence" value="ECO:0007669"/>
    <property type="project" value="TreeGrafter"/>
</dbReference>
<keyword evidence="2" id="KW-0813">Transport</keyword>
<proteinExistence type="predicted"/>
<dbReference type="SUPFAM" id="SSF81324">
    <property type="entry name" value="Voltage-gated potassium channels"/>
    <property type="match status" value="1"/>
</dbReference>
<name>A0A915PC38_9BILA</name>
<keyword evidence="7" id="KW-0407">Ion channel</keyword>
<dbReference type="WBParaSite" id="sdigi.contig104.g4399.t1">
    <property type="protein sequence ID" value="sdigi.contig104.g4399.t1"/>
    <property type="gene ID" value="sdigi.contig104.g4399"/>
</dbReference>
<evidence type="ECO:0000259" key="9">
    <source>
        <dbReference type="Pfam" id="PF07885"/>
    </source>
</evidence>
<comment type="subcellular location">
    <subcellularLocation>
        <location evidence="1">Membrane</location>
        <topology evidence="1">Multi-pass membrane protein</topology>
    </subcellularLocation>
</comment>
<evidence type="ECO:0000256" key="4">
    <source>
        <dbReference type="ARBA" id="ARBA00022989"/>
    </source>
</evidence>
<evidence type="ECO:0000256" key="1">
    <source>
        <dbReference type="ARBA" id="ARBA00004141"/>
    </source>
</evidence>
<dbReference type="PANTHER" id="PTHR11003">
    <property type="entry name" value="POTASSIUM CHANNEL, SUBFAMILY K"/>
    <property type="match status" value="1"/>
</dbReference>
<dbReference type="Pfam" id="PF07885">
    <property type="entry name" value="Ion_trans_2"/>
    <property type="match status" value="1"/>
</dbReference>
<dbReference type="InterPro" id="IPR003280">
    <property type="entry name" value="2pore_dom_K_chnl"/>
</dbReference>
<keyword evidence="3 8" id="KW-0812">Transmembrane</keyword>
<dbReference type="GO" id="GO:0005886">
    <property type="term" value="C:plasma membrane"/>
    <property type="evidence" value="ECO:0007669"/>
    <property type="project" value="TreeGrafter"/>
</dbReference>
<evidence type="ECO:0000313" key="11">
    <source>
        <dbReference type="WBParaSite" id="sdigi.contig104.g4399.t1"/>
    </source>
</evidence>
<evidence type="ECO:0000313" key="10">
    <source>
        <dbReference type="Proteomes" id="UP000887581"/>
    </source>
</evidence>
<keyword evidence="4 8" id="KW-1133">Transmembrane helix</keyword>
<accession>A0A915PC38</accession>
<keyword evidence="10" id="KW-1185">Reference proteome</keyword>